<evidence type="ECO:0000256" key="1">
    <source>
        <dbReference type="ARBA" id="ARBA00023002"/>
    </source>
</evidence>
<dbReference type="Pfam" id="PF13738">
    <property type="entry name" value="Pyr_redox_3"/>
    <property type="match status" value="1"/>
</dbReference>
<keyword evidence="1" id="KW-0560">Oxidoreductase</keyword>
<dbReference type="OrthoDB" id="5168853at2"/>
<dbReference type="InterPro" id="IPR000960">
    <property type="entry name" value="Flavin_mOase"/>
</dbReference>
<dbReference type="EMBL" id="QZFU01000029">
    <property type="protein sequence ID" value="RJO71997.1"/>
    <property type="molecule type" value="Genomic_DNA"/>
</dbReference>
<dbReference type="InterPro" id="IPR036188">
    <property type="entry name" value="FAD/NAD-bd_sf"/>
</dbReference>
<dbReference type="GO" id="GO:0050660">
    <property type="term" value="F:flavin adenine dinucleotide binding"/>
    <property type="evidence" value="ECO:0007669"/>
    <property type="project" value="InterPro"/>
</dbReference>
<sequence>MTSPSLLIIGAGFAGLGLALELRRNGFDNFIILERAADLGGVWRDNTYPGAACDVPSPLYSWSFEPKSDWPRRFSEQADIHAYLREVADRYELTRFIRFDTEVTDAEFDENTGRWRVTTADGANLGADLLIPAVGQLSRPAMPNLPGIETFTGAAFHSARWNHEIDLTGKRVACIGTGASAIQYLPRIQPKVAHLTLFQRTAAWVLPKPDTEYTAVHHTLFKHFPPSRLAERFAVWAFFEVMALGLTDIPAIKAPVVALADWHRARQVSDPTLRAKLTPDYAAGCKRALFSNDYFPALTQPNVDVETTPIAAVTPHGIRTADGVEHPVDVIIYGTGFKGAEFLAPMNIYGRGGRKLADIWADSGARAYLGLSVPEFPNLFLMYGPNTNVGSGSIVYMLESQARYIRQVVEHLTDRPGRALAARPDAEQRWDHWLRSRLEDTPWNFCTSWYRDAAGRITNNWPGATVLYRWKTRAFTAGDYVPTQAAARQHATR</sequence>
<protein>
    <submittedName>
        <fullName evidence="2">NAD(P)/FAD-dependent oxidoreductase</fullName>
    </submittedName>
</protein>
<comment type="caution">
    <text evidence="2">The sequence shown here is derived from an EMBL/GenBank/DDBJ whole genome shotgun (WGS) entry which is preliminary data.</text>
</comment>
<dbReference type="PANTHER" id="PTHR42877:SF4">
    <property type="entry name" value="FAD_NAD(P)-BINDING DOMAIN-CONTAINING PROTEIN-RELATED"/>
    <property type="match status" value="1"/>
</dbReference>
<gene>
    <name evidence="2" type="ORF">D5S18_22690</name>
</gene>
<dbReference type="GO" id="GO:0016491">
    <property type="term" value="F:oxidoreductase activity"/>
    <property type="evidence" value="ECO:0007669"/>
    <property type="project" value="UniProtKB-KW"/>
</dbReference>
<dbReference type="Gene3D" id="3.50.50.60">
    <property type="entry name" value="FAD/NAD(P)-binding domain"/>
    <property type="match status" value="2"/>
</dbReference>
<proteinExistence type="predicted"/>
<keyword evidence="3" id="KW-1185">Reference proteome</keyword>
<evidence type="ECO:0000313" key="2">
    <source>
        <dbReference type="EMBL" id="RJO71997.1"/>
    </source>
</evidence>
<evidence type="ECO:0000313" key="3">
    <source>
        <dbReference type="Proteomes" id="UP000266677"/>
    </source>
</evidence>
<accession>A0A3A4KQ59</accession>
<name>A0A3A4KQ59_9NOCA</name>
<dbReference type="GO" id="GO:0050661">
    <property type="term" value="F:NADP binding"/>
    <property type="evidence" value="ECO:0007669"/>
    <property type="project" value="InterPro"/>
</dbReference>
<dbReference type="PRINTS" id="PR00370">
    <property type="entry name" value="FMOXYGENASE"/>
</dbReference>
<reference evidence="2 3" key="1">
    <citation type="submission" date="2018-09" db="EMBL/GenBank/DDBJ databases">
        <title>YIM PH21274 draft genome.</title>
        <authorList>
            <person name="Miao C."/>
        </authorList>
    </citation>
    <scope>NUCLEOTIDE SEQUENCE [LARGE SCALE GENOMIC DNA]</scope>
    <source>
        <strain evidence="2 3">YIM PH 21724</strain>
    </source>
</reference>
<dbReference type="SUPFAM" id="SSF51905">
    <property type="entry name" value="FAD/NAD(P)-binding domain"/>
    <property type="match status" value="1"/>
</dbReference>
<organism evidence="2 3">
    <name type="scientific">Nocardia panacis</name>
    <dbReference type="NCBI Taxonomy" id="2340916"/>
    <lineage>
        <taxon>Bacteria</taxon>
        <taxon>Bacillati</taxon>
        <taxon>Actinomycetota</taxon>
        <taxon>Actinomycetes</taxon>
        <taxon>Mycobacteriales</taxon>
        <taxon>Nocardiaceae</taxon>
        <taxon>Nocardia</taxon>
    </lineage>
</organism>
<dbReference type="PANTHER" id="PTHR42877">
    <property type="entry name" value="L-ORNITHINE N(5)-MONOOXYGENASE-RELATED"/>
    <property type="match status" value="1"/>
</dbReference>
<dbReference type="AlphaFoldDB" id="A0A3A4KQ59"/>
<dbReference type="RefSeq" id="WP_120043103.1">
    <property type="nucleotide sequence ID" value="NZ_QZFU01000029.1"/>
</dbReference>
<dbReference type="Proteomes" id="UP000266677">
    <property type="component" value="Unassembled WGS sequence"/>
</dbReference>
<dbReference type="InterPro" id="IPR051209">
    <property type="entry name" value="FAD-bind_Monooxygenase_sf"/>
</dbReference>